<keyword evidence="1" id="KW-0560">Oxidoreductase</keyword>
<dbReference type="GO" id="GO:0000166">
    <property type="term" value="F:nucleotide binding"/>
    <property type="evidence" value="ECO:0007669"/>
    <property type="project" value="InterPro"/>
</dbReference>
<dbReference type="OrthoDB" id="9768836at2"/>
<evidence type="ECO:0000313" key="4">
    <source>
        <dbReference type="EMBL" id="ABG65520.1"/>
    </source>
</evidence>
<dbReference type="KEGG" id="mes:Meso_4492"/>
<dbReference type="EMBL" id="CP000391">
    <property type="protein sequence ID" value="ABG65520.1"/>
    <property type="molecule type" value="Genomic_DNA"/>
</dbReference>
<sequence>MTDAVKFAVLGIDHRHALMLTQGLLTAGAQIAGWWTAGHPNTLDDFRALLPDVRRADDRRTLLDDPSIDVVVIAAEVADRADLAIEAMQSGKDVMSDKPGCNTLEQLERIRRTVAETGRIWSVFFSERFRIPSVAKARALIEEGAIGRVVHYNALGPQRLYLNPRPEWFFDPARTGGILVDLMPHQFDNFIYLTGAGEVTVDSATVGNVNVPDHPGFEDFGEALFGAPGLRGYARVDWCTPGALPLNPGDGRITIMGTTGQIELRKFVDVAGRPGTNHLFLVNSDRCEHIDCAEFPTEDYYALFCEDVRNRTETAVGQEHIFTVMELSIRSQKAARRLAASA</sequence>
<evidence type="ECO:0000259" key="2">
    <source>
        <dbReference type="Pfam" id="PF01408"/>
    </source>
</evidence>
<dbReference type="InterPro" id="IPR000683">
    <property type="entry name" value="Gfo/Idh/MocA-like_OxRdtase_N"/>
</dbReference>
<dbReference type="Pfam" id="PF22725">
    <property type="entry name" value="GFO_IDH_MocA_C3"/>
    <property type="match status" value="1"/>
</dbReference>
<evidence type="ECO:0000259" key="3">
    <source>
        <dbReference type="Pfam" id="PF22725"/>
    </source>
</evidence>
<dbReference type="GO" id="GO:0016491">
    <property type="term" value="F:oxidoreductase activity"/>
    <property type="evidence" value="ECO:0007669"/>
    <property type="project" value="UniProtKB-KW"/>
</dbReference>
<keyword evidence="4" id="KW-0614">Plasmid</keyword>
<name>Q11AQ5_CHESB</name>
<feature type="domain" description="Gfo/Idh/MocA-like oxidoreductase N-terminal" evidence="2">
    <location>
        <begin position="48"/>
        <end position="124"/>
    </location>
</feature>
<dbReference type="PANTHER" id="PTHR43818:SF11">
    <property type="entry name" value="BCDNA.GH03377"/>
    <property type="match status" value="1"/>
</dbReference>
<organism evidence="4">
    <name type="scientific">Chelativorans sp. (strain BNC1)</name>
    <dbReference type="NCBI Taxonomy" id="266779"/>
    <lineage>
        <taxon>Bacteria</taxon>
        <taxon>Pseudomonadati</taxon>
        <taxon>Pseudomonadota</taxon>
        <taxon>Alphaproteobacteria</taxon>
        <taxon>Hyphomicrobiales</taxon>
        <taxon>Phyllobacteriaceae</taxon>
        <taxon>Chelativorans</taxon>
    </lineage>
</organism>
<dbReference type="Gene3D" id="3.40.50.720">
    <property type="entry name" value="NAD(P)-binding Rossmann-like Domain"/>
    <property type="match status" value="1"/>
</dbReference>
<dbReference type="eggNOG" id="COG0673">
    <property type="taxonomic scope" value="Bacteria"/>
</dbReference>
<geneLocation type="plasmid" evidence="4">
    <name>2</name>
</geneLocation>
<dbReference type="InterPro" id="IPR055170">
    <property type="entry name" value="GFO_IDH_MocA-like_dom"/>
</dbReference>
<dbReference type="SUPFAM" id="SSF51735">
    <property type="entry name" value="NAD(P)-binding Rossmann-fold domains"/>
    <property type="match status" value="1"/>
</dbReference>
<protein>
    <submittedName>
        <fullName evidence="4">Oxidoreductase-like protein</fullName>
    </submittedName>
</protein>
<dbReference type="PANTHER" id="PTHR43818">
    <property type="entry name" value="BCDNA.GH03377"/>
    <property type="match status" value="1"/>
</dbReference>
<dbReference type="InterPro" id="IPR050463">
    <property type="entry name" value="Gfo/Idh/MocA_oxidrdct_glycsds"/>
</dbReference>
<dbReference type="Gene3D" id="3.30.360.10">
    <property type="entry name" value="Dihydrodipicolinate Reductase, domain 2"/>
    <property type="match status" value="1"/>
</dbReference>
<dbReference type="InterPro" id="IPR036291">
    <property type="entry name" value="NAD(P)-bd_dom_sf"/>
</dbReference>
<feature type="domain" description="GFO/IDH/MocA-like oxidoreductase" evidence="3">
    <location>
        <begin position="135"/>
        <end position="263"/>
    </location>
</feature>
<reference evidence="4" key="1">
    <citation type="submission" date="2006-06" db="EMBL/GenBank/DDBJ databases">
        <title>Complete sequence of Plasmid 2 of Chelativorans sp. BNC1.</title>
        <authorList>
            <consortium name="US DOE Joint Genome Institute"/>
            <person name="Copeland A."/>
            <person name="Lucas S."/>
            <person name="Lapidus A."/>
            <person name="Barry K."/>
            <person name="Detter J.C."/>
            <person name="Glavina del Rio T."/>
            <person name="Hammon N."/>
            <person name="Israni S."/>
            <person name="Dalin E."/>
            <person name="Tice H."/>
            <person name="Pitluck S."/>
            <person name="Chertkov O."/>
            <person name="Brettin T."/>
            <person name="Bruce D."/>
            <person name="Han C."/>
            <person name="Tapia R."/>
            <person name="Gilna P."/>
            <person name="Schmutz J."/>
            <person name="Larimer F."/>
            <person name="Land M."/>
            <person name="Hauser L."/>
            <person name="Kyrpides N."/>
            <person name="Mikhailova N."/>
            <person name="Richardson P."/>
        </authorList>
    </citation>
    <scope>NUCLEOTIDE SEQUENCE</scope>
    <source>
        <strain evidence="4">BNC1</strain>
        <plasmid evidence="4">2</plasmid>
    </source>
</reference>
<dbReference type="HOGENOM" id="CLU_052964_0_0_5"/>
<evidence type="ECO:0000256" key="1">
    <source>
        <dbReference type="ARBA" id="ARBA00023002"/>
    </source>
</evidence>
<proteinExistence type="predicted"/>
<dbReference type="SUPFAM" id="SSF55347">
    <property type="entry name" value="Glyceraldehyde-3-phosphate dehydrogenase-like, C-terminal domain"/>
    <property type="match status" value="1"/>
</dbReference>
<dbReference type="AlphaFoldDB" id="Q11AQ5"/>
<dbReference type="Pfam" id="PF01408">
    <property type="entry name" value="GFO_IDH_MocA"/>
    <property type="match status" value="1"/>
</dbReference>
<accession>Q11AQ5</accession>
<gene>
    <name evidence="4" type="ordered locus">Meso_4492</name>
</gene>